<comment type="caution">
    <text evidence="5">The sequence shown here is derived from an EMBL/GenBank/DDBJ whole genome shotgun (WGS) entry which is preliminary data.</text>
</comment>
<gene>
    <name evidence="5" type="ORF">GCU56_03055</name>
</gene>
<evidence type="ECO:0000256" key="3">
    <source>
        <dbReference type="SAM" id="SignalP"/>
    </source>
</evidence>
<dbReference type="PANTHER" id="PTHR30483">
    <property type="entry name" value="LEUCINE-SPECIFIC-BINDING PROTEIN"/>
    <property type="match status" value="1"/>
</dbReference>
<name>A0A7K3VWV0_9ACTN</name>
<evidence type="ECO:0000313" key="5">
    <source>
        <dbReference type="EMBL" id="NEK56850.1"/>
    </source>
</evidence>
<dbReference type="Proteomes" id="UP000470246">
    <property type="component" value="Unassembled WGS sequence"/>
</dbReference>
<dbReference type="PROSITE" id="PS51257">
    <property type="entry name" value="PROKAR_LIPOPROTEIN"/>
    <property type="match status" value="1"/>
</dbReference>
<evidence type="ECO:0000256" key="2">
    <source>
        <dbReference type="ARBA" id="ARBA00022729"/>
    </source>
</evidence>
<evidence type="ECO:0000256" key="1">
    <source>
        <dbReference type="ARBA" id="ARBA00010062"/>
    </source>
</evidence>
<dbReference type="InterPro" id="IPR051010">
    <property type="entry name" value="BCAA_transport"/>
</dbReference>
<dbReference type="Pfam" id="PF13458">
    <property type="entry name" value="Peripla_BP_6"/>
    <property type="match status" value="1"/>
</dbReference>
<feature type="domain" description="Leucine-binding protein" evidence="4">
    <location>
        <begin position="43"/>
        <end position="367"/>
    </location>
</feature>
<comment type="similarity">
    <text evidence="1">Belongs to the leucine-binding protein family.</text>
</comment>
<sequence>MRGKHIRAASILAAVTLAVAACGGEAGGDGGGDGGSSGEDLVIGFPVPLTSGNAVYAEQMIDSAQLAVDEINADGGAGGRQLVLETYDDKLSPDESARVAQRAVTVDGAEVIVGGYTSIEGLAIREVTERRKIVYINPSTISPQLTVDAEYTFRVAVDQTEYPAALADLAEQLGLERPALLTDSGATGSTIGPPTEAALDEAGIALAGPATTYELNSTDVTGPVGTVVSQNPDGVLALGSSAADLGLIMKTMVERGLTVPILSVSAIVSPDALTVAGPEVIEALPIYTLVNKLATKPQFIDFVERYQAEYGGDVEELTVTLSEQAANSYDTIKLLAQALEETGGSTDGDGLAEALRGLPPFDAAGGAEGAQISFADSQTGFSDSLVASQFVDGALQAVA</sequence>
<organism evidence="5 6">
    <name type="scientific">Geodermatophilus sabuli</name>
    <dbReference type="NCBI Taxonomy" id="1564158"/>
    <lineage>
        <taxon>Bacteria</taxon>
        <taxon>Bacillati</taxon>
        <taxon>Actinomycetota</taxon>
        <taxon>Actinomycetes</taxon>
        <taxon>Geodermatophilales</taxon>
        <taxon>Geodermatophilaceae</taxon>
        <taxon>Geodermatophilus</taxon>
    </lineage>
</organism>
<keyword evidence="2 3" id="KW-0732">Signal</keyword>
<accession>A0A7K3VWV0</accession>
<dbReference type="InterPro" id="IPR028082">
    <property type="entry name" value="Peripla_BP_I"/>
</dbReference>
<feature type="signal peptide" evidence="3">
    <location>
        <begin position="1"/>
        <end position="20"/>
    </location>
</feature>
<evidence type="ECO:0000259" key="4">
    <source>
        <dbReference type="Pfam" id="PF13458"/>
    </source>
</evidence>
<dbReference type="InterPro" id="IPR028081">
    <property type="entry name" value="Leu-bd"/>
</dbReference>
<dbReference type="EMBL" id="JAAGWF010000004">
    <property type="protein sequence ID" value="NEK56850.1"/>
    <property type="molecule type" value="Genomic_DNA"/>
</dbReference>
<protein>
    <submittedName>
        <fullName evidence="5">ABC transporter substrate-binding protein</fullName>
    </submittedName>
</protein>
<reference evidence="5 6" key="1">
    <citation type="submission" date="2020-02" db="EMBL/GenBank/DDBJ databases">
        <title>Geodermatophilus sabuli CPCC 205279 I12A-02694.</title>
        <authorList>
            <person name="Jiang Z."/>
        </authorList>
    </citation>
    <scope>NUCLEOTIDE SEQUENCE [LARGE SCALE GENOMIC DNA]</scope>
    <source>
        <strain evidence="5 6">I12A-02694</strain>
    </source>
</reference>
<dbReference type="RefSeq" id="WP_163480048.1">
    <property type="nucleotide sequence ID" value="NZ_JAAGWF010000004.1"/>
</dbReference>
<keyword evidence="6" id="KW-1185">Reference proteome</keyword>
<dbReference type="SUPFAM" id="SSF53822">
    <property type="entry name" value="Periplasmic binding protein-like I"/>
    <property type="match status" value="1"/>
</dbReference>
<proteinExistence type="inferred from homology"/>
<dbReference type="AlphaFoldDB" id="A0A7K3VWV0"/>
<evidence type="ECO:0000313" key="6">
    <source>
        <dbReference type="Proteomes" id="UP000470246"/>
    </source>
</evidence>
<feature type="chain" id="PRO_5038775210" evidence="3">
    <location>
        <begin position="21"/>
        <end position="399"/>
    </location>
</feature>
<dbReference type="Gene3D" id="3.40.50.2300">
    <property type="match status" value="2"/>
</dbReference>